<gene>
    <name evidence="3" type="ORF">G3567_05370</name>
</gene>
<name>A0A6B3R701_9FLAO</name>
<protein>
    <submittedName>
        <fullName evidence="3">SMP-30/gluconolactonase/LRE family protein</fullName>
    </submittedName>
</protein>
<dbReference type="PROSITE" id="PS51257">
    <property type="entry name" value="PROKAR_LIPOPROTEIN"/>
    <property type="match status" value="1"/>
</dbReference>
<dbReference type="PANTHER" id="PTHR47572:SF4">
    <property type="entry name" value="LACTONASE DRP35"/>
    <property type="match status" value="1"/>
</dbReference>
<dbReference type="PANTHER" id="PTHR47572">
    <property type="entry name" value="LIPOPROTEIN-RELATED"/>
    <property type="match status" value="1"/>
</dbReference>
<dbReference type="EMBL" id="JAAIKD010000002">
    <property type="protein sequence ID" value="NEV93581.1"/>
    <property type="molecule type" value="Genomic_DNA"/>
</dbReference>
<evidence type="ECO:0000313" key="3">
    <source>
        <dbReference type="EMBL" id="NEV93581.1"/>
    </source>
</evidence>
<proteinExistence type="predicted"/>
<dbReference type="Gene3D" id="2.120.10.30">
    <property type="entry name" value="TolB, C-terminal domain"/>
    <property type="match status" value="1"/>
</dbReference>
<accession>A0A6B3R701</accession>
<reference evidence="3 4" key="1">
    <citation type="submission" date="2020-02" db="EMBL/GenBank/DDBJ databases">
        <title>Flavobacteriaceae Psychroflexus bacterium YR1-1, complete genome.</title>
        <authorList>
            <person name="Li Y."/>
            <person name="Wu S."/>
        </authorList>
    </citation>
    <scope>NUCLEOTIDE SEQUENCE [LARGE SCALE GENOMIC DNA]</scope>
    <source>
        <strain evidence="3 4">YR1-1</strain>
    </source>
</reference>
<dbReference type="Proteomes" id="UP000478505">
    <property type="component" value="Unassembled WGS sequence"/>
</dbReference>
<dbReference type="SUPFAM" id="SSF63829">
    <property type="entry name" value="Calcium-dependent phosphotriesterase"/>
    <property type="match status" value="1"/>
</dbReference>
<feature type="domain" description="SMP-30/Gluconolactonase/LRE-like region" evidence="2">
    <location>
        <begin position="40"/>
        <end position="282"/>
    </location>
</feature>
<evidence type="ECO:0000259" key="2">
    <source>
        <dbReference type="Pfam" id="PF08450"/>
    </source>
</evidence>
<dbReference type="InterPro" id="IPR051262">
    <property type="entry name" value="SMP-30/CGR1_Lactonase"/>
</dbReference>
<dbReference type="InterPro" id="IPR013658">
    <property type="entry name" value="SGL"/>
</dbReference>
<comment type="caution">
    <text evidence="3">The sequence shown here is derived from an EMBL/GenBank/DDBJ whole genome shotgun (WGS) entry which is preliminary data.</text>
</comment>
<sequence>MKLFNHLCFVLSAVTLLVSCKAEEKKIFGEPEVIASGFQFTEGPHWLEGEGLIFSDIPASKIYIWKADQDTVEVWLDPSGRSNGIDEMPNGDIIIAQHSGKISLVNSDKSTDVLVSTYKGKKLNSPNDLAITSAGVVYFTDPTYGVTGEPELDFSGVYQLKNDSLHLIYDEFNLPNGIALSVDERLLFAGDSETGDIIKFNLDEEGEVVSKAFFANIGKPTQLGAADGMLLDTDKRLYTTGPNGLMVFDESGTQIAQLKFDEQITNLSWGKTIGETLYITASDKVYRVELQN</sequence>
<dbReference type="GO" id="GO:0016787">
    <property type="term" value="F:hydrolase activity"/>
    <property type="evidence" value="ECO:0007669"/>
    <property type="project" value="UniProtKB-KW"/>
</dbReference>
<dbReference type="InterPro" id="IPR011042">
    <property type="entry name" value="6-blade_b-propeller_TolB-like"/>
</dbReference>
<dbReference type="RefSeq" id="WP_164004286.1">
    <property type="nucleotide sequence ID" value="NZ_JAAIKD010000002.1"/>
</dbReference>
<organism evidence="3 4">
    <name type="scientific">Psychroflexus aurantiacus</name>
    <dbReference type="NCBI Taxonomy" id="2709310"/>
    <lineage>
        <taxon>Bacteria</taxon>
        <taxon>Pseudomonadati</taxon>
        <taxon>Bacteroidota</taxon>
        <taxon>Flavobacteriia</taxon>
        <taxon>Flavobacteriales</taxon>
        <taxon>Flavobacteriaceae</taxon>
        <taxon>Psychroflexus</taxon>
    </lineage>
</organism>
<dbReference type="Pfam" id="PF08450">
    <property type="entry name" value="SGL"/>
    <property type="match status" value="1"/>
</dbReference>
<dbReference type="AlphaFoldDB" id="A0A6B3R701"/>
<keyword evidence="4" id="KW-1185">Reference proteome</keyword>
<keyword evidence="1" id="KW-0378">Hydrolase</keyword>
<evidence type="ECO:0000313" key="4">
    <source>
        <dbReference type="Proteomes" id="UP000478505"/>
    </source>
</evidence>
<evidence type="ECO:0000256" key="1">
    <source>
        <dbReference type="ARBA" id="ARBA00022801"/>
    </source>
</evidence>